<keyword evidence="5 12" id="KW-0658">Purine biosynthesis</keyword>
<reference evidence="15 16" key="1">
    <citation type="journal article" date="2020" name="Biotechnol. Biofuels">
        <title>New insights from the biogas microbiome by comprehensive genome-resolved metagenomics of nearly 1600 species originating from multiple anaerobic digesters.</title>
        <authorList>
            <person name="Campanaro S."/>
            <person name="Treu L."/>
            <person name="Rodriguez-R L.M."/>
            <person name="Kovalovszki A."/>
            <person name="Ziels R.M."/>
            <person name="Maus I."/>
            <person name="Zhu X."/>
            <person name="Kougias P.G."/>
            <person name="Basile A."/>
            <person name="Luo G."/>
            <person name="Schluter A."/>
            <person name="Konstantinidis K.T."/>
            <person name="Angelidaki I."/>
        </authorList>
    </citation>
    <scope>NUCLEOTIDE SEQUENCE [LARGE SCALE GENOMIC DNA]</scope>
    <source>
        <strain evidence="15">AS27yjCOA_157</strain>
    </source>
</reference>
<keyword evidence="9 12" id="KW-0368">Histidine biosynthesis</keyword>
<dbReference type="InterPro" id="IPR046346">
    <property type="entry name" value="Aminoacid_DH-like_N_sf"/>
</dbReference>
<dbReference type="GO" id="GO:0004488">
    <property type="term" value="F:methylenetetrahydrofolate dehydrogenase (NADP+) activity"/>
    <property type="evidence" value="ECO:0007669"/>
    <property type="project" value="UniProtKB-UniRule"/>
</dbReference>
<dbReference type="FunFam" id="3.40.50.720:FF:000094">
    <property type="entry name" value="Bifunctional protein FolD"/>
    <property type="match status" value="1"/>
</dbReference>
<dbReference type="Gene3D" id="3.40.50.720">
    <property type="entry name" value="NAD(P)-binding Rossmann-like Domain"/>
    <property type="match status" value="1"/>
</dbReference>
<dbReference type="AlphaFoldDB" id="A0A7K4AIY6"/>
<dbReference type="InterPro" id="IPR020630">
    <property type="entry name" value="THF_DH/CycHdrlase_cat_dom"/>
</dbReference>
<dbReference type="EC" id="3.5.4.9" evidence="12"/>
<evidence type="ECO:0000256" key="2">
    <source>
        <dbReference type="ARBA" id="ARBA00011738"/>
    </source>
</evidence>
<comment type="caution">
    <text evidence="12">Lacks conserved residue(s) required for the propagation of feature annotation.</text>
</comment>
<keyword evidence="7 12" id="KW-0521">NADP</keyword>
<dbReference type="GO" id="GO:0000105">
    <property type="term" value="P:L-histidine biosynthetic process"/>
    <property type="evidence" value="ECO:0007669"/>
    <property type="project" value="UniProtKB-KW"/>
</dbReference>
<evidence type="ECO:0000259" key="14">
    <source>
        <dbReference type="Pfam" id="PF02882"/>
    </source>
</evidence>
<feature type="binding site" evidence="12">
    <location>
        <begin position="178"/>
        <end position="180"/>
    </location>
    <ligand>
        <name>NADP(+)</name>
        <dbReference type="ChEBI" id="CHEBI:58349"/>
    </ligand>
</feature>
<dbReference type="GO" id="GO:0005829">
    <property type="term" value="C:cytosol"/>
    <property type="evidence" value="ECO:0007669"/>
    <property type="project" value="TreeGrafter"/>
</dbReference>
<dbReference type="SUPFAM" id="SSF51735">
    <property type="entry name" value="NAD(P)-binding Rossmann-fold domains"/>
    <property type="match status" value="1"/>
</dbReference>
<comment type="pathway">
    <text evidence="1 12">One-carbon metabolism; tetrahydrofolate interconversion.</text>
</comment>
<evidence type="ECO:0000313" key="16">
    <source>
        <dbReference type="Proteomes" id="UP000544742"/>
    </source>
</evidence>
<comment type="subunit">
    <text evidence="2 12">Homodimer.</text>
</comment>
<dbReference type="Gene3D" id="3.40.50.10860">
    <property type="entry name" value="Leucine Dehydrogenase, chain A, domain 1"/>
    <property type="match status" value="1"/>
</dbReference>
<evidence type="ECO:0000259" key="13">
    <source>
        <dbReference type="Pfam" id="PF00763"/>
    </source>
</evidence>
<dbReference type="GO" id="GO:0004477">
    <property type="term" value="F:methenyltetrahydrofolate cyclohydrolase activity"/>
    <property type="evidence" value="ECO:0007669"/>
    <property type="project" value="UniProtKB-UniRule"/>
</dbReference>
<evidence type="ECO:0000256" key="5">
    <source>
        <dbReference type="ARBA" id="ARBA00022755"/>
    </source>
</evidence>
<keyword evidence="8 12" id="KW-0560">Oxidoreductase</keyword>
<dbReference type="HAMAP" id="MF_01576">
    <property type="entry name" value="THF_DHG_CYH"/>
    <property type="match status" value="1"/>
</dbReference>
<comment type="catalytic activity">
    <reaction evidence="12">
        <text>(6R)-5,10-methenyltetrahydrofolate + H2O = (6R)-10-formyltetrahydrofolate + H(+)</text>
        <dbReference type="Rhea" id="RHEA:23700"/>
        <dbReference type="ChEBI" id="CHEBI:15377"/>
        <dbReference type="ChEBI" id="CHEBI:15378"/>
        <dbReference type="ChEBI" id="CHEBI:57455"/>
        <dbReference type="ChEBI" id="CHEBI:195366"/>
        <dbReference type="EC" id="3.5.4.9"/>
    </reaction>
</comment>
<comment type="catalytic activity">
    <reaction evidence="12">
        <text>(6R)-5,10-methylene-5,6,7,8-tetrahydrofolate + NADP(+) = (6R)-5,10-methenyltetrahydrofolate + NADPH</text>
        <dbReference type="Rhea" id="RHEA:22812"/>
        <dbReference type="ChEBI" id="CHEBI:15636"/>
        <dbReference type="ChEBI" id="CHEBI:57455"/>
        <dbReference type="ChEBI" id="CHEBI:57783"/>
        <dbReference type="ChEBI" id="CHEBI:58349"/>
        <dbReference type="EC" id="1.5.1.5"/>
    </reaction>
</comment>
<dbReference type="GO" id="GO:0009086">
    <property type="term" value="P:methionine biosynthetic process"/>
    <property type="evidence" value="ECO:0007669"/>
    <property type="project" value="UniProtKB-KW"/>
</dbReference>
<dbReference type="PRINTS" id="PR00085">
    <property type="entry name" value="THFDHDRGNASE"/>
</dbReference>
<dbReference type="UniPathway" id="UPA00193"/>
<keyword evidence="3 12" id="KW-0554">One-carbon metabolism</keyword>
<feature type="binding site" evidence="12">
    <location>
        <position position="244"/>
    </location>
    <ligand>
        <name>NADP(+)</name>
        <dbReference type="ChEBI" id="CHEBI:58349"/>
    </ligand>
</feature>
<comment type="function">
    <text evidence="12">Catalyzes the oxidation of 5,10-methylenetetrahydrofolate to 5,10-methenyltetrahydrofolate and then the hydrolysis of 5,10-methenyltetrahydrofolate to 10-formyltetrahydrofolate.</text>
</comment>
<keyword evidence="4 12" id="KW-0028">Amino-acid biosynthesis</keyword>
<dbReference type="InterPro" id="IPR020631">
    <property type="entry name" value="THF_DH/CycHdrlase_NAD-bd_dom"/>
</dbReference>
<protein>
    <recommendedName>
        <fullName evidence="12">Bifunctional protein FolD</fullName>
    </recommendedName>
    <domain>
        <recommendedName>
            <fullName evidence="12">Methylenetetrahydrofolate dehydrogenase</fullName>
            <ecNumber evidence="12">1.5.1.5</ecNumber>
        </recommendedName>
    </domain>
    <domain>
        <recommendedName>
            <fullName evidence="12">Methenyltetrahydrofolate cyclohydrolase</fullName>
            <ecNumber evidence="12">3.5.4.9</ecNumber>
        </recommendedName>
    </domain>
</protein>
<dbReference type="EMBL" id="JAAYUN010000126">
    <property type="protein sequence ID" value="NLJ22943.1"/>
    <property type="molecule type" value="Genomic_DNA"/>
</dbReference>
<evidence type="ECO:0000256" key="9">
    <source>
        <dbReference type="ARBA" id="ARBA00023102"/>
    </source>
</evidence>
<dbReference type="Proteomes" id="UP000544742">
    <property type="component" value="Unassembled WGS sequence"/>
</dbReference>
<evidence type="ECO:0000256" key="8">
    <source>
        <dbReference type="ARBA" id="ARBA00023002"/>
    </source>
</evidence>
<evidence type="ECO:0000256" key="12">
    <source>
        <dbReference type="HAMAP-Rule" id="MF_01576"/>
    </source>
</evidence>
<evidence type="ECO:0000256" key="7">
    <source>
        <dbReference type="ARBA" id="ARBA00022857"/>
    </source>
</evidence>
<dbReference type="Pfam" id="PF02882">
    <property type="entry name" value="THF_DHG_CYH_C"/>
    <property type="match status" value="1"/>
</dbReference>
<feature type="domain" description="Tetrahydrofolate dehydrogenase/cyclohydrolase NAD(P)-binding" evidence="14">
    <location>
        <begin position="152"/>
        <end position="293"/>
    </location>
</feature>
<keyword evidence="6 12" id="KW-0378">Hydrolase</keyword>
<dbReference type="InterPro" id="IPR036291">
    <property type="entry name" value="NAD(P)-bd_dom_sf"/>
</dbReference>
<evidence type="ECO:0000256" key="6">
    <source>
        <dbReference type="ARBA" id="ARBA00022801"/>
    </source>
</evidence>
<comment type="caution">
    <text evidence="15">The sequence shown here is derived from an EMBL/GenBank/DDBJ whole genome shotgun (WGS) entry which is preliminary data.</text>
</comment>
<dbReference type="PANTHER" id="PTHR48099:SF5">
    <property type="entry name" value="C-1-TETRAHYDROFOLATE SYNTHASE, CYTOPLASMIC"/>
    <property type="match status" value="1"/>
</dbReference>
<dbReference type="NCBIfam" id="NF010773">
    <property type="entry name" value="PRK14176.1"/>
    <property type="match status" value="1"/>
</dbReference>
<evidence type="ECO:0000256" key="3">
    <source>
        <dbReference type="ARBA" id="ARBA00022563"/>
    </source>
</evidence>
<dbReference type="GO" id="GO:0035999">
    <property type="term" value="P:tetrahydrofolate interconversion"/>
    <property type="evidence" value="ECO:0007669"/>
    <property type="project" value="UniProtKB-UniRule"/>
</dbReference>
<dbReference type="InterPro" id="IPR000672">
    <property type="entry name" value="THF_DH/CycHdrlase"/>
</dbReference>
<dbReference type="Pfam" id="PF00763">
    <property type="entry name" value="THF_DHG_CYH"/>
    <property type="match status" value="1"/>
</dbReference>
<evidence type="ECO:0000256" key="4">
    <source>
        <dbReference type="ARBA" id="ARBA00022605"/>
    </source>
</evidence>
<organism evidence="15 16">
    <name type="scientific">Methanothrix soehngenii</name>
    <name type="common">Methanosaeta concilii</name>
    <dbReference type="NCBI Taxonomy" id="2223"/>
    <lineage>
        <taxon>Archaea</taxon>
        <taxon>Methanobacteriati</taxon>
        <taxon>Methanobacteriota</taxon>
        <taxon>Stenosarchaea group</taxon>
        <taxon>Methanomicrobia</taxon>
        <taxon>Methanotrichales</taxon>
        <taxon>Methanotrichaceae</taxon>
        <taxon>Methanothrix</taxon>
    </lineage>
</organism>
<proteinExistence type="inferred from homology"/>
<dbReference type="EC" id="1.5.1.5" evidence="12"/>
<keyword evidence="10 12" id="KW-0486">Methionine biosynthesis</keyword>
<name>A0A7K4AIY6_METSH</name>
<dbReference type="GO" id="GO:0006164">
    <property type="term" value="P:purine nucleotide biosynthetic process"/>
    <property type="evidence" value="ECO:0007669"/>
    <property type="project" value="UniProtKB-KW"/>
</dbReference>
<comment type="similarity">
    <text evidence="12">Belongs to the tetrahydrofolate dehydrogenase/cyclohydrolase family.</text>
</comment>
<sequence>MRPVPPVSRYGVIELTTIIDGKALAGEVEAETLERAKKLANKAIVPGLATVLVGENPASQMYIRLKHSACSRAGIRSENVLLPESSTEEEIIAKIEELNLREDINGILLQLPLPGGLNPQRAMMSILPEKDVDGFHPRNMGALLLGAERLVPCTPLGIIYALERLDKKLEGTEVVIVGHSNVVGKPLAAMMLNRNATVQVCHVFTRDLAEHTRDADILVVAAGVPGLIKKEMVRPGAYIFDVGINRVGDKTVGDVDYEEVSQIAGAITPVPGGVGPLTVAMLLRQTLNATEDQTKDQQ</sequence>
<dbReference type="CDD" id="cd01080">
    <property type="entry name" value="NAD_bind_m-THF_DH_Cyclohyd"/>
    <property type="match status" value="1"/>
</dbReference>
<dbReference type="SUPFAM" id="SSF53223">
    <property type="entry name" value="Aminoacid dehydrogenase-like, N-terminal domain"/>
    <property type="match status" value="1"/>
</dbReference>
<evidence type="ECO:0000256" key="10">
    <source>
        <dbReference type="ARBA" id="ARBA00023167"/>
    </source>
</evidence>
<dbReference type="FunFam" id="3.40.50.10860:FF:000005">
    <property type="entry name" value="C-1-tetrahydrofolate synthase, cytoplasmic, putative"/>
    <property type="match status" value="1"/>
</dbReference>
<gene>
    <name evidence="12" type="primary">folD</name>
    <name evidence="15" type="ORF">GX426_07525</name>
</gene>
<keyword evidence="11 12" id="KW-0511">Multifunctional enzyme</keyword>
<dbReference type="PANTHER" id="PTHR48099">
    <property type="entry name" value="C-1-TETRAHYDROFOLATE SYNTHASE, CYTOPLASMIC-RELATED"/>
    <property type="match status" value="1"/>
</dbReference>
<accession>A0A7K4AIY6</accession>
<evidence type="ECO:0000256" key="1">
    <source>
        <dbReference type="ARBA" id="ARBA00004777"/>
    </source>
</evidence>
<feature type="domain" description="Tetrahydrofolate dehydrogenase/cyclohydrolase catalytic" evidence="13">
    <location>
        <begin position="19"/>
        <end position="133"/>
    </location>
</feature>
<evidence type="ECO:0000313" key="15">
    <source>
        <dbReference type="EMBL" id="NLJ22943.1"/>
    </source>
</evidence>
<evidence type="ECO:0000256" key="11">
    <source>
        <dbReference type="ARBA" id="ARBA00023268"/>
    </source>
</evidence>